<feature type="domain" description="MoaB/Mog" evidence="1">
    <location>
        <begin position="7"/>
        <end position="167"/>
    </location>
</feature>
<name>A0A7I9VM50_9BACT</name>
<reference evidence="3" key="1">
    <citation type="journal article" date="2020" name="Appl. Environ. Microbiol.">
        <title>Diazotrophic Anaeromyxobacter Isolates from Soils.</title>
        <authorList>
            <person name="Masuda Y."/>
            <person name="Yamanaka H."/>
            <person name="Xu Z.X."/>
            <person name="Shiratori Y."/>
            <person name="Aono T."/>
            <person name="Amachi S."/>
            <person name="Senoo K."/>
            <person name="Itoh H."/>
        </authorList>
    </citation>
    <scope>NUCLEOTIDE SEQUENCE [LARGE SCALE GENOMIC DNA]</scope>
    <source>
        <strain evidence="3">R267</strain>
    </source>
</reference>
<dbReference type="CDD" id="cd00885">
    <property type="entry name" value="cinA"/>
    <property type="match status" value="1"/>
</dbReference>
<dbReference type="InterPro" id="IPR056596">
    <property type="entry name" value="FLAD1_M"/>
</dbReference>
<dbReference type="AlphaFoldDB" id="A0A7I9VM50"/>
<dbReference type="Gene3D" id="3.40.980.10">
    <property type="entry name" value="MoaB/Mog-like domain"/>
    <property type="match status" value="1"/>
</dbReference>
<sequence>METLTAAVLVVGNEVLSAKRADQNGPYAIRVLRERGVRLEALLTLPDRLELIAEAVARERARVDWLFTAGGVGPTHDDVTLAAVAHALGRPLVRHERLVANIRRWHARHGGEPPEAALRMADVPEGTRLAGDPGFPVMAVENVVMLPGPPEFFRLQLDAFAAELASPPFRAASLFLALGEDHFAAALDGVARAHPDVDIGSYPRFDEADHRVEVTFEAKDAARVEVALRAFVAALPEGAVVRRHGP</sequence>
<organism evidence="2 3">
    <name type="scientific">Anaeromyxobacter diazotrophicus</name>
    <dbReference type="NCBI Taxonomy" id="2590199"/>
    <lineage>
        <taxon>Bacteria</taxon>
        <taxon>Pseudomonadati</taxon>
        <taxon>Myxococcota</taxon>
        <taxon>Myxococcia</taxon>
        <taxon>Myxococcales</taxon>
        <taxon>Cystobacterineae</taxon>
        <taxon>Anaeromyxobacteraceae</taxon>
        <taxon>Anaeromyxobacter</taxon>
    </lineage>
</organism>
<accession>A0A7I9VM50</accession>
<dbReference type="InterPro" id="IPR036425">
    <property type="entry name" value="MoaB/Mog-like_dom_sf"/>
</dbReference>
<keyword evidence="3" id="KW-1185">Reference proteome</keyword>
<evidence type="ECO:0000313" key="3">
    <source>
        <dbReference type="Proteomes" id="UP000503640"/>
    </source>
</evidence>
<dbReference type="InterPro" id="IPR050101">
    <property type="entry name" value="CinA"/>
</dbReference>
<evidence type="ECO:0000259" key="1">
    <source>
        <dbReference type="SMART" id="SM00852"/>
    </source>
</evidence>
<dbReference type="Pfam" id="PF24102">
    <property type="entry name" value="FLAD1_M"/>
    <property type="match status" value="1"/>
</dbReference>
<dbReference type="Proteomes" id="UP000503640">
    <property type="component" value="Unassembled WGS sequence"/>
</dbReference>
<comment type="caution">
    <text evidence="2">The sequence shown here is derived from an EMBL/GenBank/DDBJ whole genome shotgun (WGS) entry which is preliminary data.</text>
</comment>
<dbReference type="EMBL" id="BJTG01000004">
    <property type="protein sequence ID" value="GEJ57482.1"/>
    <property type="molecule type" value="Genomic_DNA"/>
</dbReference>
<protein>
    <submittedName>
        <fullName evidence="2">Molybdenum cofactor biosynthesis protein</fullName>
    </submittedName>
</protein>
<proteinExistence type="predicted"/>
<dbReference type="RefSeq" id="WP_176065006.1">
    <property type="nucleotide sequence ID" value="NZ_BJTG01000004.1"/>
</dbReference>
<dbReference type="SMART" id="SM00852">
    <property type="entry name" value="MoCF_biosynth"/>
    <property type="match status" value="1"/>
</dbReference>
<dbReference type="Pfam" id="PF00994">
    <property type="entry name" value="MoCF_biosynth"/>
    <property type="match status" value="1"/>
</dbReference>
<dbReference type="PANTHER" id="PTHR13939:SF0">
    <property type="entry name" value="NMN AMIDOHYDROLASE-LIKE PROTEIN YFAY"/>
    <property type="match status" value="1"/>
</dbReference>
<gene>
    <name evidence="2" type="ORF">AMYX_22230</name>
</gene>
<dbReference type="SUPFAM" id="SSF53218">
    <property type="entry name" value="Molybdenum cofactor biosynthesis proteins"/>
    <property type="match status" value="1"/>
</dbReference>
<dbReference type="PANTHER" id="PTHR13939">
    <property type="entry name" value="NICOTINAMIDE-NUCLEOTIDE AMIDOHYDROLASE PNCC"/>
    <property type="match status" value="1"/>
</dbReference>
<evidence type="ECO:0000313" key="2">
    <source>
        <dbReference type="EMBL" id="GEJ57482.1"/>
    </source>
</evidence>
<dbReference type="InterPro" id="IPR001453">
    <property type="entry name" value="MoaB/Mog_dom"/>
</dbReference>